<accession>A0ACC0VBG9</accession>
<comment type="caution">
    <text evidence="1">The sequence shown here is derived from an EMBL/GenBank/DDBJ whole genome shotgun (WGS) entry which is preliminary data.</text>
</comment>
<proteinExistence type="predicted"/>
<evidence type="ECO:0000313" key="2">
    <source>
        <dbReference type="Proteomes" id="UP001163324"/>
    </source>
</evidence>
<organism evidence="1 2">
    <name type="scientific">Trichothecium roseum</name>
    <dbReference type="NCBI Taxonomy" id="47278"/>
    <lineage>
        <taxon>Eukaryota</taxon>
        <taxon>Fungi</taxon>
        <taxon>Dikarya</taxon>
        <taxon>Ascomycota</taxon>
        <taxon>Pezizomycotina</taxon>
        <taxon>Sordariomycetes</taxon>
        <taxon>Hypocreomycetidae</taxon>
        <taxon>Hypocreales</taxon>
        <taxon>Hypocreales incertae sedis</taxon>
        <taxon>Trichothecium</taxon>
    </lineage>
</organism>
<sequence length="533" mass="57485">MALVRKGVPEWKWKGALGVIFLLSLINGYDISNVANIQPRLYEALGRIDLLPWIGLSYSLANFAILSLARKVTYFFDMKWIYLTCIVMFMAGAALAGAAPNMQCVIVGRVIMGFGGAVIQQTNFSYLAVFATTSETPKLVGAVSAMWATGLVVGGPVGSALAENKHATWRWAFYLNLPLVGVGLLVAFLCMPHHHMQPKVTGRERIAKFDILGVACNLVWPFLFATYVTLSGTNWTWTSGEAWALFTVTLVVGIVWLLSIVFGIFTAKEDKAIPAHLLSRRDLLPIFVASGCAGAAYAITIYYAPLFFAFTRGRGAMEQSVRLLPFILVFIVTIMLTGGLLPLIGRYQIIYLLGGASTLAGAAAMVATMDANVSEAQIMGLEALLGFGLGLHFQHGVGISNVINKNDRDRVDGAVLCNMSQMCGIAMMLAIAGSIFQNVGFSLLKDALGAGSYSDDDIREALAGVASPVWRFANEKVRRDAIGAVADVISREFIIVVASSALCLLAAACMKREKLDYGRSKKHAQEQPGTESP</sequence>
<evidence type="ECO:0000313" key="1">
    <source>
        <dbReference type="EMBL" id="KAI9903792.1"/>
    </source>
</evidence>
<keyword evidence="2" id="KW-1185">Reference proteome</keyword>
<name>A0ACC0VBG9_9HYPO</name>
<dbReference type="EMBL" id="CM047940">
    <property type="protein sequence ID" value="KAI9903792.1"/>
    <property type="molecule type" value="Genomic_DNA"/>
</dbReference>
<protein>
    <submittedName>
        <fullName evidence="1">Uncharacterized protein</fullName>
    </submittedName>
</protein>
<dbReference type="Proteomes" id="UP001163324">
    <property type="component" value="Chromosome 1"/>
</dbReference>
<gene>
    <name evidence="1" type="ORF">N3K66_000321</name>
</gene>
<reference evidence="1" key="1">
    <citation type="submission" date="2022-10" db="EMBL/GenBank/DDBJ databases">
        <title>Complete Genome of Trichothecium roseum strain YXFP-22015, a Plant Pathogen Isolated from Citrus.</title>
        <authorList>
            <person name="Wang Y."/>
            <person name="Zhu L."/>
        </authorList>
    </citation>
    <scope>NUCLEOTIDE SEQUENCE</scope>
    <source>
        <strain evidence="1">YXFP-22015</strain>
    </source>
</reference>